<dbReference type="EMBL" id="JBEAFC010000011">
    <property type="protein sequence ID" value="KAL1536564.1"/>
    <property type="molecule type" value="Genomic_DNA"/>
</dbReference>
<dbReference type="InterPro" id="IPR057765">
    <property type="entry name" value="MS1-like_ubiquitin"/>
</dbReference>
<evidence type="ECO:0000256" key="2">
    <source>
        <dbReference type="ARBA" id="ARBA00022771"/>
    </source>
</evidence>
<dbReference type="InterPro" id="IPR011011">
    <property type="entry name" value="Znf_FYVE_PHD"/>
</dbReference>
<dbReference type="AlphaFoldDB" id="A0ABD1FXK1"/>
<reference evidence="5 6" key="1">
    <citation type="submission" date="2024-06" db="EMBL/GenBank/DDBJ databases">
        <title>A chromosome level genome sequence of Diviner's sage (Salvia divinorum).</title>
        <authorList>
            <person name="Ford S.A."/>
            <person name="Ro D.-K."/>
            <person name="Ness R.W."/>
            <person name="Phillips M.A."/>
        </authorList>
    </citation>
    <scope>NUCLEOTIDE SEQUENCE [LARGE SCALE GENOMIC DNA]</scope>
    <source>
        <strain evidence="5">SAF-2024a</strain>
        <tissue evidence="5">Leaf</tissue>
    </source>
</reference>
<gene>
    <name evidence="5" type="ORF">AAHA92_29194</name>
</gene>
<keyword evidence="6" id="KW-1185">Reference proteome</keyword>
<protein>
    <submittedName>
        <fullName evidence="5">PHD finger protein-like protein</fullName>
    </submittedName>
</protein>
<accession>A0ABD1FXK1</accession>
<dbReference type="InterPro" id="IPR013083">
    <property type="entry name" value="Znf_RING/FYVE/PHD"/>
</dbReference>
<organism evidence="5 6">
    <name type="scientific">Salvia divinorum</name>
    <name type="common">Maria pastora</name>
    <name type="synonym">Diviner's sage</name>
    <dbReference type="NCBI Taxonomy" id="28513"/>
    <lineage>
        <taxon>Eukaryota</taxon>
        <taxon>Viridiplantae</taxon>
        <taxon>Streptophyta</taxon>
        <taxon>Embryophyta</taxon>
        <taxon>Tracheophyta</taxon>
        <taxon>Spermatophyta</taxon>
        <taxon>Magnoliopsida</taxon>
        <taxon>eudicotyledons</taxon>
        <taxon>Gunneridae</taxon>
        <taxon>Pentapetalae</taxon>
        <taxon>asterids</taxon>
        <taxon>lamiids</taxon>
        <taxon>Lamiales</taxon>
        <taxon>Lamiaceae</taxon>
        <taxon>Nepetoideae</taxon>
        <taxon>Mentheae</taxon>
        <taxon>Salviinae</taxon>
        <taxon>Salvia</taxon>
        <taxon>Salvia subgen. Calosphace</taxon>
    </lineage>
</organism>
<comment type="caution">
    <text evidence="5">The sequence shown here is derived from an EMBL/GenBank/DDBJ whole genome shotgun (WGS) entry which is preliminary data.</text>
</comment>
<dbReference type="PANTHER" id="PTHR46201">
    <property type="entry name" value="PHD FINGER PROTEIN MALE MEIOCYTE DEATH 1-RELATED"/>
    <property type="match status" value="1"/>
</dbReference>
<dbReference type="GO" id="GO:0008270">
    <property type="term" value="F:zinc ion binding"/>
    <property type="evidence" value="ECO:0007669"/>
    <property type="project" value="UniProtKB-KW"/>
</dbReference>
<evidence type="ECO:0000313" key="6">
    <source>
        <dbReference type="Proteomes" id="UP001567538"/>
    </source>
</evidence>
<evidence type="ECO:0000256" key="1">
    <source>
        <dbReference type="ARBA" id="ARBA00022723"/>
    </source>
</evidence>
<dbReference type="PANTHER" id="PTHR46201:SF3">
    <property type="entry name" value="OS01G0877500 PROTEIN"/>
    <property type="match status" value="1"/>
</dbReference>
<feature type="domain" description="PHD finger protein MALE STERILITY 1-like ubiquitin-like" evidence="4">
    <location>
        <begin position="136"/>
        <end position="200"/>
    </location>
</feature>
<evidence type="ECO:0000256" key="3">
    <source>
        <dbReference type="ARBA" id="ARBA00022833"/>
    </source>
</evidence>
<dbReference type="SUPFAM" id="SSF57903">
    <property type="entry name" value="FYVE/PHD zinc finger"/>
    <property type="match status" value="1"/>
</dbReference>
<evidence type="ECO:0000313" key="5">
    <source>
        <dbReference type="EMBL" id="KAL1536564.1"/>
    </source>
</evidence>
<keyword evidence="1" id="KW-0479">Metal-binding</keyword>
<proteinExistence type="predicted"/>
<keyword evidence="3" id="KW-0862">Zinc</keyword>
<name>A0ABD1FXK1_SALDI</name>
<dbReference type="Gene3D" id="3.30.40.10">
    <property type="entry name" value="Zinc/RING finger domain, C3HC4 (zinc finger)"/>
    <property type="match status" value="1"/>
</dbReference>
<dbReference type="Pfam" id="PF25565">
    <property type="entry name" value="Ubiquitin_At1g33420"/>
    <property type="match status" value="1"/>
</dbReference>
<evidence type="ECO:0000259" key="4">
    <source>
        <dbReference type="Pfam" id="PF25565"/>
    </source>
</evidence>
<keyword evidence="2" id="KW-0863">Zinc-finger</keyword>
<dbReference type="Proteomes" id="UP001567538">
    <property type="component" value="Unassembled WGS sequence"/>
</dbReference>
<sequence length="232" mass="26375">MSCNHVMTTEDVEDWMYQQLDNTTHLLHGVVHANGYGYLLRVNGREGGSCLLSGRHIMNFWDRLCRMLGVRSGLLHFSSRHMLTIQLWASFVIQYTRDLKLVGKREVAVRSATKILDCKQCVKDYLPGHFQQVSKENTVQVLCEADLMENQNNPPPELVVLSADATIGELKVEAMRGFQDVCLMLRRFEAEVVVGYSGVCDLCGIWKHTRCCGIPDSDGVPVKFLCHRCRRK</sequence>